<evidence type="ECO:0000259" key="2">
    <source>
        <dbReference type="Pfam" id="PF20434"/>
    </source>
</evidence>
<dbReference type="InterPro" id="IPR029058">
    <property type="entry name" value="AB_hydrolase_fold"/>
</dbReference>
<comment type="caution">
    <text evidence="3">The sequence shown here is derived from an EMBL/GenBank/DDBJ whole genome shotgun (WGS) entry which is preliminary data.</text>
</comment>
<evidence type="ECO:0000313" key="3">
    <source>
        <dbReference type="EMBL" id="MBS9338714.1"/>
    </source>
</evidence>
<dbReference type="InterPro" id="IPR049492">
    <property type="entry name" value="BD-FAE-like_dom"/>
</dbReference>
<protein>
    <submittedName>
        <fullName evidence="3">Alpha/beta hydrolase</fullName>
    </submittedName>
</protein>
<reference evidence="3 4" key="1">
    <citation type="submission" date="2020-02" db="EMBL/GenBank/DDBJ databases">
        <title>Fructobacillus sp. isolated from paper mulberry of Taiwan.</title>
        <authorList>
            <person name="Lin S.-T."/>
        </authorList>
    </citation>
    <scope>NUCLEOTIDE SEQUENCE [LARGE SCALE GENOMIC DNA]</scope>
    <source>
        <strain evidence="3 4">M2-14</strain>
    </source>
</reference>
<keyword evidence="1 3" id="KW-0378">Hydrolase</keyword>
<evidence type="ECO:0000256" key="1">
    <source>
        <dbReference type="ARBA" id="ARBA00022801"/>
    </source>
</evidence>
<dbReference type="Proteomes" id="UP001519504">
    <property type="component" value="Unassembled WGS sequence"/>
</dbReference>
<organism evidence="3 4">
    <name type="scientific">Fructobacillus broussonetiae</name>
    <dbReference type="NCBI Taxonomy" id="2713173"/>
    <lineage>
        <taxon>Bacteria</taxon>
        <taxon>Bacillati</taxon>
        <taxon>Bacillota</taxon>
        <taxon>Bacilli</taxon>
        <taxon>Lactobacillales</taxon>
        <taxon>Lactobacillaceae</taxon>
        <taxon>Fructobacillus</taxon>
    </lineage>
</organism>
<gene>
    <name evidence="3" type="ORF">G6R29_03605</name>
</gene>
<accession>A0ABS5R2D6</accession>
<dbReference type="EMBL" id="JAAMFK010000003">
    <property type="protein sequence ID" value="MBS9338714.1"/>
    <property type="molecule type" value="Genomic_DNA"/>
</dbReference>
<sequence>MAFSLGLFHVKQFCFGVSRETMKGGMMLFKDLKMTFDAVKVPEDVEKKVANLSYGPNEWELYDLYVPKGDGKHPLILDLQGGGLVRGEKSTNKLQPNMKLVTEGFALASMNYALISDSNYAFPKQVAEVRAVLIQLKKRANEFGLDVNRFYLTGESSGAQLAMLTVPQQQQV</sequence>
<proteinExistence type="predicted"/>
<dbReference type="PANTHER" id="PTHR48081">
    <property type="entry name" value="AB HYDROLASE SUPERFAMILY PROTEIN C4A8.06C"/>
    <property type="match status" value="1"/>
</dbReference>
<evidence type="ECO:0000313" key="4">
    <source>
        <dbReference type="Proteomes" id="UP001519504"/>
    </source>
</evidence>
<dbReference type="RefSeq" id="WP_213808994.1">
    <property type="nucleotide sequence ID" value="NZ_JAAMFK010000003.1"/>
</dbReference>
<dbReference type="SUPFAM" id="SSF53474">
    <property type="entry name" value="alpha/beta-Hydrolases"/>
    <property type="match status" value="1"/>
</dbReference>
<keyword evidence="4" id="KW-1185">Reference proteome</keyword>
<dbReference type="Gene3D" id="3.40.50.1820">
    <property type="entry name" value="alpha/beta hydrolase"/>
    <property type="match status" value="1"/>
</dbReference>
<dbReference type="Pfam" id="PF20434">
    <property type="entry name" value="BD-FAE"/>
    <property type="match status" value="1"/>
</dbReference>
<name>A0ABS5R2D6_9LACO</name>
<feature type="domain" description="BD-FAE-like" evidence="2">
    <location>
        <begin position="63"/>
        <end position="165"/>
    </location>
</feature>
<dbReference type="GO" id="GO:0016787">
    <property type="term" value="F:hydrolase activity"/>
    <property type="evidence" value="ECO:0007669"/>
    <property type="project" value="UniProtKB-KW"/>
</dbReference>
<dbReference type="InterPro" id="IPR050300">
    <property type="entry name" value="GDXG_lipolytic_enzyme"/>
</dbReference>